<comment type="caution">
    <text evidence="1">The sequence shown here is derived from an EMBL/GenBank/DDBJ whole genome shotgun (WGS) entry which is preliminary data.</text>
</comment>
<sequence length="85" mass="9389">MCESGPGCSSRFLDALCREVGRREGRVGHDSSHGLDLYYETGRLDKWLEVCPGNGRSLCDQVRAPGFLNTGLKGEANRVDVPYKE</sequence>
<dbReference type="EMBL" id="CAAALY010288336">
    <property type="protein sequence ID" value="VEL44026.1"/>
    <property type="molecule type" value="Genomic_DNA"/>
</dbReference>
<dbReference type="Proteomes" id="UP000784294">
    <property type="component" value="Unassembled WGS sequence"/>
</dbReference>
<evidence type="ECO:0000313" key="1">
    <source>
        <dbReference type="EMBL" id="VEL44026.1"/>
    </source>
</evidence>
<protein>
    <submittedName>
        <fullName evidence="1">Uncharacterized protein</fullName>
    </submittedName>
</protein>
<proteinExistence type="predicted"/>
<evidence type="ECO:0000313" key="2">
    <source>
        <dbReference type="Proteomes" id="UP000784294"/>
    </source>
</evidence>
<organism evidence="1 2">
    <name type="scientific">Protopolystoma xenopodis</name>
    <dbReference type="NCBI Taxonomy" id="117903"/>
    <lineage>
        <taxon>Eukaryota</taxon>
        <taxon>Metazoa</taxon>
        <taxon>Spiralia</taxon>
        <taxon>Lophotrochozoa</taxon>
        <taxon>Platyhelminthes</taxon>
        <taxon>Monogenea</taxon>
        <taxon>Polyopisthocotylea</taxon>
        <taxon>Polystomatidea</taxon>
        <taxon>Polystomatidae</taxon>
        <taxon>Protopolystoma</taxon>
    </lineage>
</organism>
<keyword evidence="2" id="KW-1185">Reference proteome</keyword>
<dbReference type="AlphaFoldDB" id="A0A3S5C9G8"/>
<reference evidence="1" key="1">
    <citation type="submission" date="2018-11" db="EMBL/GenBank/DDBJ databases">
        <authorList>
            <consortium name="Pathogen Informatics"/>
        </authorList>
    </citation>
    <scope>NUCLEOTIDE SEQUENCE</scope>
</reference>
<accession>A0A3S5C9G8</accession>
<gene>
    <name evidence="1" type="ORF">PXEA_LOCUS37466</name>
</gene>
<name>A0A3S5C9G8_9PLAT</name>